<dbReference type="Proteomes" id="UP000801864">
    <property type="component" value="Unassembled WGS sequence"/>
</dbReference>
<evidence type="ECO:0000313" key="2">
    <source>
        <dbReference type="Proteomes" id="UP000801864"/>
    </source>
</evidence>
<sequence length="71" mass="7987">MPRKWSLIAGTKHQLPATNLFKCRSAVFNIPAIHVVCVPPIDSALFSLKSRTKSQQRIDLISGQVYHLETK</sequence>
<accession>A0A9P4XJH6</accession>
<keyword evidence="2" id="KW-1185">Reference proteome</keyword>
<protein>
    <submittedName>
        <fullName evidence="1">Uncharacterized protein</fullName>
    </submittedName>
</protein>
<dbReference type="AlphaFoldDB" id="A0A9P4XJH6"/>
<proteinExistence type="predicted"/>
<comment type="caution">
    <text evidence="1">The sequence shown here is derived from an EMBL/GenBank/DDBJ whole genome shotgun (WGS) entry which is preliminary data.</text>
</comment>
<reference evidence="1 2" key="1">
    <citation type="submission" date="2018-06" db="EMBL/GenBank/DDBJ databases">
        <title>Genome analysis of cellulolytic fungus Trichoderma lentiforme CFAM-422.</title>
        <authorList>
            <person name="Steindorff A.S."/>
            <person name="Formighieri E.F."/>
            <person name="Midorikawa G.E.O."/>
            <person name="Tamietti M.S."/>
            <person name="Ramos E.Z."/>
            <person name="Silva A.S."/>
            <person name="Bon E.P.S."/>
            <person name="Mendes T.D."/>
            <person name="Damaso M.C.T."/>
            <person name="Favaro L.C.L."/>
        </authorList>
    </citation>
    <scope>NUCLEOTIDE SEQUENCE [LARGE SCALE GENOMIC DNA]</scope>
    <source>
        <strain evidence="1 2">CFAM-422</strain>
    </source>
</reference>
<organism evidence="1 2">
    <name type="scientific">Trichoderma lentiforme</name>
    <dbReference type="NCBI Taxonomy" id="1567552"/>
    <lineage>
        <taxon>Eukaryota</taxon>
        <taxon>Fungi</taxon>
        <taxon>Dikarya</taxon>
        <taxon>Ascomycota</taxon>
        <taxon>Pezizomycotina</taxon>
        <taxon>Sordariomycetes</taxon>
        <taxon>Hypocreomycetidae</taxon>
        <taxon>Hypocreales</taxon>
        <taxon>Hypocreaceae</taxon>
        <taxon>Trichoderma</taxon>
    </lineage>
</organism>
<dbReference type="EMBL" id="QLNT01000005">
    <property type="protein sequence ID" value="KAF3074186.1"/>
    <property type="molecule type" value="Genomic_DNA"/>
</dbReference>
<gene>
    <name evidence="1" type="ORF">CFAM422_003825</name>
</gene>
<evidence type="ECO:0000313" key="1">
    <source>
        <dbReference type="EMBL" id="KAF3074186.1"/>
    </source>
</evidence>
<name>A0A9P4XJH6_9HYPO</name>